<reference evidence="2" key="1">
    <citation type="submission" date="2022-11" db="UniProtKB">
        <authorList>
            <consortium name="WormBaseParasite"/>
        </authorList>
    </citation>
    <scope>IDENTIFICATION</scope>
</reference>
<dbReference type="WBParaSite" id="JU765_v2.g6725.t1">
    <property type="protein sequence ID" value="JU765_v2.g6725.t1"/>
    <property type="gene ID" value="JU765_v2.g6725"/>
</dbReference>
<dbReference type="Proteomes" id="UP000887576">
    <property type="component" value="Unplaced"/>
</dbReference>
<sequence length="222" mass="25065">MSQKQPAGPPPSYEETMSNKSGNLYPGLPEKPEPEPEPVTGNPADLNDFALIMKAADFAARRHRFQRRKDPQQTPYINHPIGVAHILTYEAGIQDPQVIVAALLHDTVEDTKTTFEEIKALFGEDILKIVQECTDDKSLPKDKRKQLQIDNAASHSYKARIVHLADKLYNLRDLERANPVGWSPKTCKNYVKWAKEVIDQIRGTNDKLEQELDNVISRLLGS</sequence>
<evidence type="ECO:0000313" key="2">
    <source>
        <dbReference type="WBParaSite" id="JU765_v2.g6725.t1"/>
    </source>
</evidence>
<name>A0AC34RH00_9BILA</name>
<evidence type="ECO:0000313" key="1">
    <source>
        <dbReference type="Proteomes" id="UP000887576"/>
    </source>
</evidence>
<protein>
    <submittedName>
        <fullName evidence="2">HD domain-containing protein</fullName>
    </submittedName>
</protein>
<organism evidence="1 2">
    <name type="scientific">Panagrolaimus sp. JU765</name>
    <dbReference type="NCBI Taxonomy" id="591449"/>
    <lineage>
        <taxon>Eukaryota</taxon>
        <taxon>Metazoa</taxon>
        <taxon>Ecdysozoa</taxon>
        <taxon>Nematoda</taxon>
        <taxon>Chromadorea</taxon>
        <taxon>Rhabditida</taxon>
        <taxon>Tylenchina</taxon>
        <taxon>Panagrolaimomorpha</taxon>
        <taxon>Panagrolaimoidea</taxon>
        <taxon>Panagrolaimidae</taxon>
        <taxon>Panagrolaimus</taxon>
    </lineage>
</organism>
<proteinExistence type="predicted"/>
<accession>A0AC34RH00</accession>